<name>A0A3B0JYK2_DROGU</name>
<protein>
    <recommendedName>
        <fullName evidence="3">Transcription factor IIIC 90kDa subunit N-terminal domain-containing protein</fullName>
    </recommendedName>
</protein>
<proteinExistence type="predicted"/>
<keyword evidence="2" id="KW-1185">Reference proteome</keyword>
<evidence type="ECO:0000313" key="1">
    <source>
        <dbReference type="EMBL" id="SPP87145.1"/>
    </source>
</evidence>
<evidence type="ECO:0000313" key="2">
    <source>
        <dbReference type="Proteomes" id="UP000268350"/>
    </source>
</evidence>
<accession>A0A3B0JYK2</accession>
<reference evidence="2" key="1">
    <citation type="submission" date="2018-01" db="EMBL/GenBank/DDBJ databases">
        <authorList>
            <person name="Alioto T."/>
            <person name="Alioto T."/>
        </authorList>
    </citation>
    <scope>NUCLEOTIDE SEQUENCE [LARGE SCALE GENOMIC DNA]</scope>
</reference>
<sequence length="712" mass="80755">MTKQNESSVAAETGTSADTLRFRQLSKGEIKQDSLREFVSYTANGDHITLVGTKTDVITLEMTSKASCHVLFPFVVSSLESPLNDRPLDILQTGINLVEVYESCHVLEAQQLSLEPVYMTICSTEVPESRLVCSRWSPQTLPNGQMLLAALNTYGAIALLCKPAQHSRWSRLDGLNVAETLRDTLLPERNVSKIHNFKQYKACIDRAWITMFTWREAAESSAGHVLVLGTANGNLWRLTLSSDARTLLQHRVKATSLSRICYMLAFEDLLLVGDVTGVVHLYKFNNEEQSGLSLIRPLWEKADRMGLQQAIITRCTELDCYYISLCKAAHLLVWCMPCQEAGNEWLETRIHVGGMKITGLCMLDSSSLALATATSKLYRTHISQEDRKLTVSLQSIVLEDCEDYQIIGVFSSRHNNLLTLLFQPNKEYAGNTYTMSVRNQLTLRVGKIHDRDILSQLVDTFQANTPIDQSTDLLAELRLEIFASINNLQKYADFNRLSEFQFDKEPTESQQHQLQLKYHILSSVLHLRSNLVWLTLHRDETQKEMQLLLAMLVMTHMSLRLRYLCSLGTLTPFQQEAAQCMFAEALRLRKLLMEDSLKGKNSADTQYSAERKDSRDRHCFQEEFAQQMKRHFDALQAKLGNGVKTMPAQEPTKLRCCVSYLELPFSLDRRYCSQCSRAVLMDQEKLLELYEPGVTLLCPCCHGGYAVDLVTA</sequence>
<dbReference type="Proteomes" id="UP000268350">
    <property type="component" value="Unassembled WGS sequence"/>
</dbReference>
<dbReference type="AlphaFoldDB" id="A0A3B0JYK2"/>
<gene>
    <name evidence="1" type="ORF">DGUA_6G009481</name>
</gene>
<evidence type="ECO:0008006" key="3">
    <source>
        <dbReference type="Google" id="ProtNLM"/>
    </source>
</evidence>
<dbReference type="EMBL" id="OUUW01000012">
    <property type="protein sequence ID" value="SPP87145.1"/>
    <property type="molecule type" value="Genomic_DNA"/>
</dbReference>
<organism evidence="1 2">
    <name type="scientific">Drosophila guanche</name>
    <name type="common">Fruit fly</name>
    <dbReference type="NCBI Taxonomy" id="7266"/>
    <lineage>
        <taxon>Eukaryota</taxon>
        <taxon>Metazoa</taxon>
        <taxon>Ecdysozoa</taxon>
        <taxon>Arthropoda</taxon>
        <taxon>Hexapoda</taxon>
        <taxon>Insecta</taxon>
        <taxon>Pterygota</taxon>
        <taxon>Neoptera</taxon>
        <taxon>Endopterygota</taxon>
        <taxon>Diptera</taxon>
        <taxon>Brachycera</taxon>
        <taxon>Muscomorpha</taxon>
        <taxon>Ephydroidea</taxon>
        <taxon>Drosophilidae</taxon>
        <taxon>Drosophila</taxon>
        <taxon>Sophophora</taxon>
    </lineage>
</organism>
<dbReference type="OMA" id="DRAWITM"/>
<dbReference type="OrthoDB" id="6021743at2759"/>